<dbReference type="GO" id="GO:0005576">
    <property type="term" value="C:extracellular region"/>
    <property type="evidence" value="ECO:0007669"/>
    <property type="project" value="TreeGrafter"/>
</dbReference>
<name>A0A1Y1YU88_9PLEO</name>
<evidence type="ECO:0000313" key="3">
    <source>
        <dbReference type="Proteomes" id="UP000193144"/>
    </source>
</evidence>
<keyword evidence="1" id="KW-0732">Signal</keyword>
<sequence>MHFLATLSVLPLVALALPHYLSYPESEYPSFAELVRRQNDNAPRLLEEISNMNSFTVALTAAVNDFDGSLLGVLPQSIAVLSAQSKLDNSITKCTKIAQKSSNFTQEESQNVVASLGGVLTQTKDSLTALTGKYPQFKQTLEAPIVLSSLQNLKGKTGDMVKALQEKVTPETASFLGLEQGQIDQVFHDAIKVYSQS</sequence>
<dbReference type="Proteomes" id="UP000193144">
    <property type="component" value="Unassembled WGS sequence"/>
</dbReference>
<proteinExistence type="predicted"/>
<dbReference type="Gene3D" id="1.20.1280.140">
    <property type="match status" value="1"/>
</dbReference>
<dbReference type="PANTHER" id="PTHR38123:SF1">
    <property type="entry name" value="HYDROPHOBIC SURFACE BINDING PROTEIN"/>
    <property type="match status" value="1"/>
</dbReference>
<dbReference type="AlphaFoldDB" id="A0A1Y1YU88"/>
<reference evidence="2 3" key="1">
    <citation type="submission" date="2016-07" db="EMBL/GenBank/DDBJ databases">
        <title>Pervasive Adenine N6-methylation of Active Genes in Fungi.</title>
        <authorList>
            <consortium name="DOE Joint Genome Institute"/>
            <person name="Mondo S.J."/>
            <person name="Dannebaum R.O."/>
            <person name="Kuo R.C."/>
            <person name="Labutti K."/>
            <person name="Haridas S."/>
            <person name="Kuo A."/>
            <person name="Salamov A."/>
            <person name="Ahrendt S.R."/>
            <person name="Lipzen A."/>
            <person name="Sullivan W."/>
            <person name="Andreopoulos W.B."/>
            <person name="Clum A."/>
            <person name="Lindquist E."/>
            <person name="Daum C."/>
            <person name="Ramamoorthy G.K."/>
            <person name="Gryganskyi A."/>
            <person name="Culley D."/>
            <person name="Magnuson J.K."/>
            <person name="James T.Y."/>
            <person name="O'Malley M.A."/>
            <person name="Stajich J.E."/>
            <person name="Spatafora J.W."/>
            <person name="Visel A."/>
            <person name="Grigoriev I.V."/>
        </authorList>
    </citation>
    <scope>NUCLEOTIDE SEQUENCE [LARGE SCALE GENOMIC DNA]</scope>
    <source>
        <strain evidence="2 3">CBS 115471</strain>
    </source>
</reference>
<dbReference type="InterPro" id="IPR021054">
    <property type="entry name" value="Cell_wall_mannoprotein_1"/>
</dbReference>
<dbReference type="PANTHER" id="PTHR38123">
    <property type="entry name" value="CELL WALL SERINE-THREONINE-RICH GALACTOMANNOPROTEIN MP1 (AFU_ORTHOLOGUE AFUA_4G03240)"/>
    <property type="match status" value="1"/>
</dbReference>
<gene>
    <name evidence="2" type="ORF">BCR34DRAFT_493779</name>
</gene>
<comment type="caution">
    <text evidence="2">The sequence shown here is derived from an EMBL/GenBank/DDBJ whole genome shotgun (WGS) entry which is preliminary data.</text>
</comment>
<feature type="signal peptide" evidence="1">
    <location>
        <begin position="1"/>
        <end position="16"/>
    </location>
</feature>
<evidence type="ECO:0000256" key="1">
    <source>
        <dbReference type="SAM" id="SignalP"/>
    </source>
</evidence>
<feature type="chain" id="PRO_5013005529" evidence="1">
    <location>
        <begin position="17"/>
        <end position="197"/>
    </location>
</feature>
<dbReference type="STRING" id="1231657.A0A1Y1YU88"/>
<dbReference type="Pfam" id="PF12296">
    <property type="entry name" value="HsbA"/>
    <property type="match status" value="1"/>
</dbReference>
<organism evidence="2 3">
    <name type="scientific">Clohesyomyces aquaticus</name>
    <dbReference type="NCBI Taxonomy" id="1231657"/>
    <lineage>
        <taxon>Eukaryota</taxon>
        <taxon>Fungi</taxon>
        <taxon>Dikarya</taxon>
        <taxon>Ascomycota</taxon>
        <taxon>Pezizomycotina</taxon>
        <taxon>Dothideomycetes</taxon>
        <taxon>Pleosporomycetidae</taxon>
        <taxon>Pleosporales</taxon>
        <taxon>Lindgomycetaceae</taxon>
        <taxon>Clohesyomyces</taxon>
    </lineage>
</organism>
<keyword evidence="3" id="KW-1185">Reference proteome</keyword>
<dbReference type="EMBL" id="MCFA01000168">
    <property type="protein sequence ID" value="ORY01571.1"/>
    <property type="molecule type" value="Genomic_DNA"/>
</dbReference>
<evidence type="ECO:0000313" key="2">
    <source>
        <dbReference type="EMBL" id="ORY01571.1"/>
    </source>
</evidence>
<protein>
    <submittedName>
        <fullName evidence="2">Hydrophobic surface binding protein A-domain-containing protein</fullName>
    </submittedName>
</protein>
<accession>A0A1Y1YU88</accession>
<dbReference type="OrthoDB" id="2422134at2759"/>